<dbReference type="GO" id="GO:0071555">
    <property type="term" value="P:cell wall organization"/>
    <property type="evidence" value="ECO:0007669"/>
    <property type="project" value="UniProtKB-KW"/>
</dbReference>
<dbReference type="GO" id="GO:0030288">
    <property type="term" value="C:outer membrane-bounded periplasmic space"/>
    <property type="evidence" value="ECO:0007669"/>
    <property type="project" value="TreeGrafter"/>
</dbReference>
<keyword evidence="2" id="KW-0961">Cell wall biogenesis/degradation</keyword>
<dbReference type="SUPFAM" id="SSF53187">
    <property type="entry name" value="Zn-dependent exopeptidases"/>
    <property type="match status" value="1"/>
</dbReference>
<proteinExistence type="predicted"/>
<dbReference type="OrthoDB" id="9806267at2"/>
<sequence length="447" mass="49350">MDQTDIHNRLSKRTFIFLIIGLLTLLMGSLVALANENRVTVLASTLNVRYGPGLSHEILTQVHEDEHLHVLGEDNQWYKVRLSNNDIGWVASWLVENEEVTVDNRATGRITGNKVNVRQFSTTESPILGTVHSGEEYEILYSENNWIQILFNNRVAWIHSDYVERLEGTPTALASSDSEGKQIRIGMGPTNLRQGPGTDTPIVTTVSDVTEYSVIEETDDWYGIRLTDGTLAYVASWLAEIVESNDSSTVQSAEPADTAAPQVQQASSLAEATIVIDAGHGGHDPGAVAKTGFTESEVALSTSLRLAEILERAGANVILTRSDDSFVTLNDRVYYAHRARADAFISIHYDALEIPNTMSGTTTYYYSESERNLADTINTKLTQQGPLKNNGVRHGNYFVLRNNAQPSILLELGYLDNDHDITIVNTANYQQTVAEAIYHGLSAYFAP</sequence>
<evidence type="ECO:0000256" key="2">
    <source>
        <dbReference type="ARBA" id="ARBA00023316"/>
    </source>
</evidence>
<feature type="domain" description="SH3b" evidence="3">
    <location>
        <begin position="34"/>
        <end position="99"/>
    </location>
</feature>
<feature type="domain" description="SH3b" evidence="3">
    <location>
        <begin position="178"/>
        <end position="242"/>
    </location>
</feature>
<dbReference type="Proteomes" id="UP000199433">
    <property type="component" value="Unassembled WGS sequence"/>
</dbReference>
<reference evidence="5" key="1">
    <citation type="submission" date="2016-10" db="EMBL/GenBank/DDBJ databases">
        <authorList>
            <person name="Varghese N."/>
            <person name="Submissions S."/>
        </authorList>
    </citation>
    <scope>NUCLEOTIDE SEQUENCE [LARGE SCALE GENOMIC DNA]</scope>
    <source>
        <strain evidence="5">DSM 19181</strain>
    </source>
</reference>
<dbReference type="GO" id="GO:0008745">
    <property type="term" value="F:N-acetylmuramoyl-L-alanine amidase activity"/>
    <property type="evidence" value="ECO:0007669"/>
    <property type="project" value="InterPro"/>
</dbReference>
<dbReference type="InterPro" id="IPR017293">
    <property type="entry name" value="N-acetylmuramoyl-L-ala_amidase"/>
</dbReference>
<dbReference type="CDD" id="cd02696">
    <property type="entry name" value="MurNAc-LAA"/>
    <property type="match status" value="1"/>
</dbReference>
<evidence type="ECO:0000259" key="3">
    <source>
        <dbReference type="PROSITE" id="PS51781"/>
    </source>
</evidence>
<dbReference type="GO" id="GO:0009253">
    <property type="term" value="P:peptidoglycan catabolic process"/>
    <property type="evidence" value="ECO:0007669"/>
    <property type="project" value="InterPro"/>
</dbReference>
<evidence type="ECO:0000313" key="4">
    <source>
        <dbReference type="EMBL" id="SDJ67155.1"/>
    </source>
</evidence>
<dbReference type="PROSITE" id="PS51781">
    <property type="entry name" value="SH3B"/>
    <property type="match status" value="3"/>
</dbReference>
<dbReference type="InterPro" id="IPR002508">
    <property type="entry name" value="MurNAc-LAA_cat"/>
</dbReference>
<dbReference type="EMBL" id="FNFK01000002">
    <property type="protein sequence ID" value="SDJ67155.1"/>
    <property type="molecule type" value="Genomic_DNA"/>
</dbReference>
<dbReference type="Pfam" id="PF01520">
    <property type="entry name" value="Amidase_3"/>
    <property type="match status" value="1"/>
</dbReference>
<dbReference type="PANTHER" id="PTHR30404">
    <property type="entry name" value="N-ACETYLMURAMOYL-L-ALANINE AMIDASE"/>
    <property type="match status" value="1"/>
</dbReference>
<dbReference type="InterPro" id="IPR050695">
    <property type="entry name" value="N-acetylmuramoyl_amidase_3"/>
</dbReference>
<dbReference type="SMART" id="SM00287">
    <property type="entry name" value="SH3b"/>
    <property type="match status" value="3"/>
</dbReference>
<organism evidence="4 5">
    <name type="scientific">Alkalibacterium thalassium</name>
    <dbReference type="NCBI Taxonomy" id="426701"/>
    <lineage>
        <taxon>Bacteria</taxon>
        <taxon>Bacillati</taxon>
        <taxon>Bacillota</taxon>
        <taxon>Bacilli</taxon>
        <taxon>Lactobacillales</taxon>
        <taxon>Carnobacteriaceae</taxon>
        <taxon>Alkalibacterium</taxon>
    </lineage>
</organism>
<gene>
    <name evidence="4" type="ORF">SAMN04488098_100227</name>
</gene>
<accession>A0A1G8VP10</accession>
<dbReference type="AlphaFoldDB" id="A0A1G8VP10"/>
<evidence type="ECO:0000256" key="1">
    <source>
        <dbReference type="ARBA" id="ARBA00022801"/>
    </source>
</evidence>
<dbReference type="Pfam" id="PF08239">
    <property type="entry name" value="SH3_3"/>
    <property type="match status" value="3"/>
</dbReference>
<dbReference type="Gene3D" id="2.30.30.40">
    <property type="entry name" value="SH3 Domains"/>
    <property type="match status" value="3"/>
</dbReference>
<keyword evidence="1" id="KW-0378">Hydrolase</keyword>
<dbReference type="PANTHER" id="PTHR30404:SF7">
    <property type="entry name" value="CELL WALL AMIDASE LYTH-RELATED"/>
    <property type="match status" value="1"/>
</dbReference>
<dbReference type="Gene3D" id="3.40.630.40">
    <property type="entry name" value="Zn-dependent exopeptidases"/>
    <property type="match status" value="1"/>
</dbReference>
<feature type="domain" description="SH3b" evidence="3">
    <location>
        <begin position="105"/>
        <end position="167"/>
    </location>
</feature>
<protein>
    <submittedName>
        <fullName evidence="4">N-acetylmuramoyl-L-alanine amidase</fullName>
    </submittedName>
</protein>
<dbReference type="SMART" id="SM00646">
    <property type="entry name" value="Ami_3"/>
    <property type="match status" value="1"/>
</dbReference>
<name>A0A1G8VP10_9LACT</name>
<evidence type="ECO:0000313" key="5">
    <source>
        <dbReference type="Proteomes" id="UP000199433"/>
    </source>
</evidence>
<dbReference type="RefSeq" id="WP_091264293.1">
    <property type="nucleotide sequence ID" value="NZ_FNFK01000002.1"/>
</dbReference>
<dbReference type="InterPro" id="IPR003646">
    <property type="entry name" value="SH3-like_bac-type"/>
</dbReference>
<keyword evidence="5" id="KW-1185">Reference proteome</keyword>
<dbReference type="STRING" id="426701.SAMN04488098_100227"/>
<dbReference type="PIRSF" id="PIRSF037846">
    <property type="entry name" value="Autolysin_YrvJ_prd"/>
    <property type="match status" value="1"/>
</dbReference>